<evidence type="ECO:0000313" key="6">
    <source>
        <dbReference type="EMBL" id="SDY65207.1"/>
    </source>
</evidence>
<dbReference type="OrthoDB" id="9797023at2"/>
<keyword evidence="7" id="KW-1185">Reference proteome</keyword>
<evidence type="ECO:0000256" key="2">
    <source>
        <dbReference type="RuleBase" id="RU003875"/>
    </source>
</evidence>
<dbReference type="PANTHER" id="PTHR42932">
    <property type="entry name" value="GENERAL STRESS PROTEIN 20U"/>
    <property type="match status" value="1"/>
</dbReference>
<accession>A0A1H3LL09</accession>
<name>A0A1H3LL09_9BACT</name>
<feature type="compositionally biased region" description="Low complexity" evidence="3">
    <location>
        <begin position="37"/>
        <end position="59"/>
    </location>
</feature>
<dbReference type="RefSeq" id="WP_092741921.1">
    <property type="nucleotide sequence ID" value="NZ_FNOV01000011.1"/>
</dbReference>
<organism evidence="6 7">
    <name type="scientific">Hymenobacter psychrophilus</name>
    <dbReference type="NCBI Taxonomy" id="651662"/>
    <lineage>
        <taxon>Bacteria</taxon>
        <taxon>Pseudomonadati</taxon>
        <taxon>Bacteroidota</taxon>
        <taxon>Cytophagia</taxon>
        <taxon>Cytophagales</taxon>
        <taxon>Hymenobacteraceae</taxon>
        <taxon>Hymenobacter</taxon>
    </lineage>
</organism>
<evidence type="ECO:0000313" key="7">
    <source>
        <dbReference type="Proteomes" id="UP000199249"/>
    </source>
</evidence>
<dbReference type="CDD" id="cd01043">
    <property type="entry name" value="DPS"/>
    <property type="match status" value="1"/>
</dbReference>
<keyword evidence="6" id="KW-0238">DNA-binding</keyword>
<dbReference type="GO" id="GO:0003677">
    <property type="term" value="F:DNA binding"/>
    <property type="evidence" value="ECO:0007669"/>
    <property type="project" value="UniProtKB-KW"/>
</dbReference>
<dbReference type="STRING" id="651662.SAMN04488069_11138"/>
<dbReference type="InterPro" id="IPR009078">
    <property type="entry name" value="Ferritin-like_SF"/>
</dbReference>
<dbReference type="SUPFAM" id="SSF47240">
    <property type="entry name" value="Ferritin-like"/>
    <property type="match status" value="1"/>
</dbReference>
<dbReference type="PANTHER" id="PTHR42932:SF3">
    <property type="entry name" value="DNA PROTECTION DURING STARVATION PROTEIN"/>
    <property type="match status" value="1"/>
</dbReference>
<dbReference type="GO" id="GO:0008199">
    <property type="term" value="F:ferric iron binding"/>
    <property type="evidence" value="ECO:0007669"/>
    <property type="project" value="InterPro"/>
</dbReference>
<dbReference type="EMBL" id="FNOV01000011">
    <property type="protein sequence ID" value="SDY65207.1"/>
    <property type="molecule type" value="Genomic_DNA"/>
</dbReference>
<feature type="signal peptide" evidence="4">
    <location>
        <begin position="1"/>
        <end position="33"/>
    </location>
</feature>
<dbReference type="InterPro" id="IPR008331">
    <property type="entry name" value="Ferritin_DPS_dom"/>
</dbReference>
<dbReference type="Pfam" id="PF00210">
    <property type="entry name" value="Ferritin"/>
    <property type="match status" value="1"/>
</dbReference>
<evidence type="ECO:0000259" key="5">
    <source>
        <dbReference type="Pfam" id="PF00210"/>
    </source>
</evidence>
<evidence type="ECO:0000256" key="1">
    <source>
        <dbReference type="ARBA" id="ARBA00009497"/>
    </source>
</evidence>
<evidence type="ECO:0000256" key="4">
    <source>
        <dbReference type="SAM" id="SignalP"/>
    </source>
</evidence>
<feature type="chain" id="PRO_5011473341" evidence="4">
    <location>
        <begin position="34"/>
        <end position="222"/>
    </location>
</feature>
<dbReference type="InterPro" id="IPR002177">
    <property type="entry name" value="DPS_DNA-bd"/>
</dbReference>
<dbReference type="InterPro" id="IPR012347">
    <property type="entry name" value="Ferritin-like"/>
</dbReference>
<keyword evidence="4" id="KW-0732">Signal</keyword>
<protein>
    <submittedName>
        <fullName evidence="6">Starvation-inducible DNA-binding protein</fullName>
    </submittedName>
</protein>
<dbReference type="Proteomes" id="UP000199249">
    <property type="component" value="Unassembled WGS sequence"/>
</dbReference>
<gene>
    <name evidence="6" type="ORF">SAMN04488069_11138</name>
</gene>
<proteinExistence type="inferred from homology"/>
<reference evidence="7" key="1">
    <citation type="submission" date="2016-10" db="EMBL/GenBank/DDBJ databases">
        <authorList>
            <person name="Varghese N."/>
            <person name="Submissions S."/>
        </authorList>
    </citation>
    <scope>NUCLEOTIDE SEQUENCE [LARGE SCALE GENOMIC DNA]</scope>
    <source>
        <strain evidence="7">CGMCC 1.8975</strain>
    </source>
</reference>
<dbReference type="AlphaFoldDB" id="A0A1H3LL09"/>
<comment type="similarity">
    <text evidence="1 2">Belongs to the Dps family.</text>
</comment>
<sequence>MSSFFSNISPVVTFRSLLCAGALCALTTFSAQAQRRSQPAADNMSTTPMNTATAPPAQTGLNYRNPAADDRIPMEAAKRDAVAKEMEATVVELLELYHDAKQSHWNLRGPLYYQLHEVLQGYAETYLKYTDVLAERSLQVGRPIDGRTPVVASQANLEAFPGGFLEDRQVLDLMSSRVDMVAKRVRERIERVGKIDETTSNLLQELSYALDKQAWQLRVTQQ</sequence>
<feature type="region of interest" description="Disordered" evidence="3">
    <location>
        <begin position="37"/>
        <end position="67"/>
    </location>
</feature>
<evidence type="ECO:0000256" key="3">
    <source>
        <dbReference type="SAM" id="MobiDB-lite"/>
    </source>
</evidence>
<feature type="domain" description="Ferritin/DPS" evidence="5">
    <location>
        <begin position="89"/>
        <end position="218"/>
    </location>
</feature>
<dbReference type="PRINTS" id="PR01346">
    <property type="entry name" value="HELNAPAPROT"/>
</dbReference>
<dbReference type="Gene3D" id="1.20.1260.10">
    <property type="match status" value="1"/>
</dbReference>